<dbReference type="Pfam" id="PF13676">
    <property type="entry name" value="TIR_2"/>
    <property type="match status" value="1"/>
</dbReference>
<dbReference type="GO" id="GO:0043123">
    <property type="term" value="P:positive regulation of canonical NF-kappaB signal transduction"/>
    <property type="evidence" value="ECO:0000318"/>
    <property type="project" value="GO_Central"/>
</dbReference>
<dbReference type="InterPro" id="IPR017279">
    <property type="entry name" value="Tol-interleuk_rcpt_adapt_Tirap"/>
</dbReference>
<evidence type="ECO:0000259" key="2">
    <source>
        <dbReference type="PROSITE" id="PS50104"/>
    </source>
</evidence>
<reference evidence="3" key="2">
    <citation type="submission" date="2025-08" db="UniProtKB">
        <authorList>
            <consortium name="Ensembl"/>
        </authorList>
    </citation>
    <scope>IDENTIFICATION</scope>
    <source>
        <strain evidence="3">Glennie</strain>
    </source>
</reference>
<dbReference type="GO" id="GO:0035662">
    <property type="term" value="F:Toll-like receptor 4 binding"/>
    <property type="evidence" value="ECO:0000318"/>
    <property type="project" value="GO_Central"/>
</dbReference>
<dbReference type="PANTHER" id="PTHR22662">
    <property type="entry name" value="TIRAP"/>
    <property type="match status" value="1"/>
</dbReference>
<gene>
    <name evidence="3" type="primary">TIRAP</name>
</gene>
<dbReference type="GO" id="GO:0005886">
    <property type="term" value="C:plasma membrane"/>
    <property type="evidence" value="ECO:0000318"/>
    <property type="project" value="GO_Central"/>
</dbReference>
<sequence length="388" mass="41159">GGAGTRSLPPAGLGFSEVGLAPNPDEASTSPTPLLPQDRRHRAGWPVSGGNGPRREGKGHRLRSGGRRPLGALSPLPGLLAPSPEPRPRLLAGWLQRILGRHKHSPRAPGEPPETGPGEPPETDPGEPPETDPGEPPEAPSVARSSLPSQEPSSESRAHAAGGGDGARWGKAYDVCVCHSEGDLAPAHELVSYLEEGPSGLRCFLQLRDAAPGGAVVSELCQALGSSHCWVLLLSPGFLRDPWCKYQMLQALSEAPGAAGRTIPLLRGLARADYPAELRYMYYVDGSRPDGGFRQVKDTVLRCKPGEGTPSVPGEARRGGASHELPCFASSRSAAARLRTPPSRPIRDEARGVSPWTRPGAPRKPGLAPTKERMLPFHRLSPPRQPWA</sequence>
<feature type="compositionally biased region" description="Low complexity" evidence="1">
    <location>
        <begin position="145"/>
        <end position="155"/>
    </location>
</feature>
<feature type="compositionally biased region" description="Acidic residues" evidence="1">
    <location>
        <begin position="121"/>
        <end position="135"/>
    </location>
</feature>
<dbReference type="GO" id="GO:0032760">
    <property type="term" value="P:positive regulation of tumor necrosis factor production"/>
    <property type="evidence" value="ECO:0000318"/>
    <property type="project" value="GO_Central"/>
</dbReference>
<dbReference type="InParanoid" id="A0A6I8PKH4"/>
<proteinExistence type="predicted"/>
<feature type="region of interest" description="Disordered" evidence="1">
    <location>
        <begin position="333"/>
        <end position="388"/>
    </location>
</feature>
<dbReference type="GO" id="GO:0035663">
    <property type="term" value="F:Toll-like receptor 2 binding"/>
    <property type="evidence" value="ECO:0000318"/>
    <property type="project" value="GO_Central"/>
</dbReference>
<evidence type="ECO:0000313" key="3">
    <source>
        <dbReference type="Ensembl" id="ENSOANP00000053058.1"/>
    </source>
</evidence>
<reference evidence="3" key="3">
    <citation type="submission" date="2025-09" db="UniProtKB">
        <authorList>
            <consortium name="Ensembl"/>
        </authorList>
    </citation>
    <scope>IDENTIFICATION</scope>
    <source>
        <strain evidence="3">Glennie</strain>
    </source>
</reference>
<feature type="compositionally biased region" description="Pro residues" evidence="1">
    <location>
        <begin position="109"/>
        <end position="120"/>
    </location>
</feature>
<feature type="domain" description="TIR" evidence="2">
    <location>
        <begin position="171"/>
        <end position="300"/>
    </location>
</feature>
<protein>
    <recommendedName>
        <fullName evidence="2">TIR domain-containing protein</fullName>
    </recommendedName>
</protein>
<dbReference type="PANTHER" id="PTHR22662:SF0">
    <property type="entry name" value="TOLL_INTERLEUKIN-1 RECEPTOR DOMAIN-CONTAINING ADAPTER PROTEIN"/>
    <property type="match status" value="1"/>
</dbReference>
<dbReference type="Ensembl" id="ENSOANT00000050113.1">
    <property type="protein sequence ID" value="ENSOANP00000053058.1"/>
    <property type="gene ID" value="ENSOANG00000048675.1"/>
</dbReference>
<evidence type="ECO:0000256" key="1">
    <source>
        <dbReference type="SAM" id="MobiDB-lite"/>
    </source>
</evidence>
<dbReference type="InterPro" id="IPR035897">
    <property type="entry name" value="Toll_tir_struct_dom_sf"/>
</dbReference>
<keyword evidence="4" id="KW-1185">Reference proteome</keyword>
<dbReference type="GO" id="GO:0034142">
    <property type="term" value="P:toll-like receptor 4 signaling pathway"/>
    <property type="evidence" value="ECO:0000318"/>
    <property type="project" value="GO_Central"/>
</dbReference>
<dbReference type="Bgee" id="ENSOANG00000048675">
    <property type="expression patterns" value="Expressed in cerebellum and 5 other cell types or tissues"/>
</dbReference>
<dbReference type="Proteomes" id="UP000002279">
    <property type="component" value="Chromosome 11"/>
</dbReference>
<feature type="compositionally biased region" description="Basic residues" evidence="1">
    <location>
        <begin position="57"/>
        <end position="66"/>
    </location>
</feature>
<reference evidence="3 4" key="1">
    <citation type="journal article" date="2008" name="Nature">
        <title>Genome analysis of the platypus reveals unique signatures of evolution.</title>
        <authorList>
            <person name="Warren W.C."/>
            <person name="Hillier L.W."/>
            <person name="Marshall Graves J.A."/>
            <person name="Birney E."/>
            <person name="Ponting C.P."/>
            <person name="Grutzner F."/>
            <person name="Belov K."/>
            <person name="Miller W."/>
            <person name="Clarke L."/>
            <person name="Chinwalla A.T."/>
            <person name="Yang S.P."/>
            <person name="Heger A."/>
            <person name="Locke D.P."/>
            <person name="Miethke P."/>
            <person name="Waters P.D."/>
            <person name="Veyrunes F."/>
            <person name="Fulton L."/>
            <person name="Fulton B."/>
            <person name="Graves T."/>
            <person name="Wallis J."/>
            <person name="Puente X.S."/>
            <person name="Lopez-Otin C."/>
            <person name="Ordonez G.R."/>
            <person name="Eichler E.E."/>
            <person name="Chen L."/>
            <person name="Cheng Z."/>
            <person name="Deakin J.E."/>
            <person name="Alsop A."/>
            <person name="Thompson K."/>
            <person name="Kirby P."/>
            <person name="Papenfuss A.T."/>
            <person name="Wakefield M.J."/>
            <person name="Olender T."/>
            <person name="Lancet D."/>
            <person name="Huttley G.A."/>
            <person name="Smit A.F."/>
            <person name="Pask A."/>
            <person name="Temple-Smith P."/>
            <person name="Batzer M.A."/>
            <person name="Walker J.A."/>
            <person name="Konkel M.K."/>
            <person name="Harris R.S."/>
            <person name="Whittington C.M."/>
            <person name="Wong E.S."/>
            <person name="Gemmell N.J."/>
            <person name="Buschiazzo E."/>
            <person name="Vargas Jentzsch I.M."/>
            <person name="Merkel A."/>
            <person name="Schmitz J."/>
            <person name="Zemann A."/>
            <person name="Churakov G."/>
            <person name="Kriegs J.O."/>
            <person name="Brosius J."/>
            <person name="Murchison E.P."/>
            <person name="Sachidanandam R."/>
            <person name="Smith C."/>
            <person name="Hannon G.J."/>
            <person name="Tsend-Ayush E."/>
            <person name="McMillan D."/>
            <person name="Attenborough R."/>
            <person name="Rens W."/>
            <person name="Ferguson-Smith M."/>
            <person name="Lefevre C.M."/>
            <person name="Sharp J.A."/>
            <person name="Nicholas K.R."/>
            <person name="Ray D.A."/>
            <person name="Kube M."/>
            <person name="Reinhardt R."/>
            <person name="Pringle T.H."/>
            <person name="Taylor J."/>
            <person name="Jones R.C."/>
            <person name="Nixon B."/>
            <person name="Dacheux J.L."/>
            <person name="Niwa H."/>
            <person name="Sekita Y."/>
            <person name="Huang X."/>
            <person name="Stark A."/>
            <person name="Kheradpour P."/>
            <person name="Kellis M."/>
            <person name="Flicek P."/>
            <person name="Chen Y."/>
            <person name="Webber C."/>
            <person name="Hardison R."/>
            <person name="Nelson J."/>
            <person name="Hallsworth-Pepin K."/>
            <person name="Delehaunty K."/>
            <person name="Markovic C."/>
            <person name="Minx P."/>
            <person name="Feng Y."/>
            <person name="Kremitzki C."/>
            <person name="Mitreva M."/>
            <person name="Glasscock J."/>
            <person name="Wylie T."/>
            <person name="Wohldmann P."/>
            <person name="Thiru P."/>
            <person name="Nhan M.N."/>
            <person name="Pohl C.S."/>
            <person name="Smith S.M."/>
            <person name="Hou S."/>
            <person name="Nefedov M."/>
            <person name="de Jong P.J."/>
            <person name="Renfree M.B."/>
            <person name="Mardis E.R."/>
            <person name="Wilson R.K."/>
        </authorList>
    </citation>
    <scope>NUCLEOTIDE SEQUENCE [LARGE SCALE GENOMIC DNA]</scope>
    <source>
        <strain evidence="3 4">Glennie</strain>
    </source>
</reference>
<dbReference type="GO" id="GO:0005737">
    <property type="term" value="C:cytoplasm"/>
    <property type="evidence" value="ECO:0000318"/>
    <property type="project" value="GO_Central"/>
</dbReference>
<name>A0A6I8PKH4_ORNAN</name>
<feature type="compositionally biased region" description="Low complexity" evidence="1">
    <location>
        <begin position="67"/>
        <end position="82"/>
    </location>
</feature>
<dbReference type="Gene3D" id="3.40.50.10140">
    <property type="entry name" value="Toll/interleukin-1 receptor homology (TIR) domain"/>
    <property type="match status" value="1"/>
</dbReference>
<feature type="region of interest" description="Disordered" evidence="1">
    <location>
        <begin position="1"/>
        <end position="87"/>
    </location>
</feature>
<dbReference type="SUPFAM" id="SSF52200">
    <property type="entry name" value="Toll/Interleukin receptor TIR domain"/>
    <property type="match status" value="1"/>
</dbReference>
<feature type="region of interest" description="Disordered" evidence="1">
    <location>
        <begin position="103"/>
        <end position="164"/>
    </location>
</feature>
<dbReference type="InterPro" id="IPR000157">
    <property type="entry name" value="TIR_dom"/>
</dbReference>
<dbReference type="AlphaFoldDB" id="A0A6I8PKH4"/>
<dbReference type="PROSITE" id="PS50104">
    <property type="entry name" value="TIR"/>
    <property type="match status" value="1"/>
</dbReference>
<accession>A0A6I8PKH4</accession>
<dbReference type="GO" id="GO:2000343">
    <property type="term" value="P:positive regulation of chemokine (C-X-C motif) ligand 2 production"/>
    <property type="evidence" value="ECO:0000318"/>
    <property type="project" value="GO_Central"/>
</dbReference>
<evidence type="ECO:0000313" key="4">
    <source>
        <dbReference type="Proteomes" id="UP000002279"/>
    </source>
</evidence>
<dbReference type="GeneTree" id="ENSGT00510000048428"/>
<organism evidence="3 4">
    <name type="scientific">Ornithorhynchus anatinus</name>
    <name type="common">Duckbill platypus</name>
    <dbReference type="NCBI Taxonomy" id="9258"/>
    <lineage>
        <taxon>Eukaryota</taxon>
        <taxon>Metazoa</taxon>
        <taxon>Chordata</taxon>
        <taxon>Craniata</taxon>
        <taxon>Vertebrata</taxon>
        <taxon>Euteleostomi</taxon>
        <taxon>Mammalia</taxon>
        <taxon>Monotremata</taxon>
        <taxon>Ornithorhynchidae</taxon>
        <taxon>Ornithorhynchus</taxon>
    </lineage>
</organism>